<gene>
    <name evidence="2" type="ORF">SNE40_003289</name>
</gene>
<dbReference type="InterPro" id="IPR011993">
    <property type="entry name" value="PH-like_dom_sf"/>
</dbReference>
<evidence type="ECO:0000259" key="1">
    <source>
        <dbReference type="PROSITE" id="PS50003"/>
    </source>
</evidence>
<proteinExistence type="predicted"/>
<dbReference type="SUPFAM" id="SSF50729">
    <property type="entry name" value="PH domain-like"/>
    <property type="match status" value="1"/>
</dbReference>
<dbReference type="PROSITE" id="PS50003">
    <property type="entry name" value="PH_DOMAIN"/>
    <property type="match status" value="1"/>
</dbReference>
<sequence>MARRAEKRLHHSWFFSERLTSRPEGMTRDAMDRLLDELAKGTALYKVKSASKLLQRTFSLDRKNMILHYDGTQKRFRSAKTDLRISQVREVREGEKDFSKKLNGLDKSLCFAVIVGANHKVIYLMAMRREMRDKWVRGLRYAIQMDKLAEQRNETDKYPFHTSFSR</sequence>
<evidence type="ECO:0000313" key="3">
    <source>
        <dbReference type="Proteomes" id="UP001347796"/>
    </source>
</evidence>
<feature type="domain" description="PH" evidence="1">
    <location>
        <begin position="36"/>
        <end position="144"/>
    </location>
</feature>
<accession>A0AAN8Q0Q5</accession>
<protein>
    <recommendedName>
        <fullName evidence="1">PH domain-containing protein</fullName>
    </recommendedName>
</protein>
<keyword evidence="3" id="KW-1185">Reference proteome</keyword>
<reference evidence="2 3" key="1">
    <citation type="submission" date="2024-01" db="EMBL/GenBank/DDBJ databases">
        <title>The genome of the rayed Mediterranean limpet Patella caerulea (Linnaeus, 1758).</title>
        <authorList>
            <person name="Anh-Thu Weber A."/>
            <person name="Halstead-Nussloch G."/>
        </authorList>
    </citation>
    <scope>NUCLEOTIDE SEQUENCE [LARGE SCALE GENOMIC DNA]</scope>
    <source>
        <strain evidence="2">AATW-2023a</strain>
        <tissue evidence="2">Whole specimen</tissue>
    </source>
</reference>
<name>A0AAN8Q0Q5_PATCE</name>
<dbReference type="AlphaFoldDB" id="A0AAN8Q0Q5"/>
<dbReference type="InterPro" id="IPR001849">
    <property type="entry name" value="PH_domain"/>
</dbReference>
<comment type="caution">
    <text evidence="2">The sequence shown here is derived from an EMBL/GenBank/DDBJ whole genome shotgun (WGS) entry which is preliminary data.</text>
</comment>
<dbReference type="EMBL" id="JAZGQO010000002">
    <property type="protein sequence ID" value="KAK6191659.1"/>
    <property type="molecule type" value="Genomic_DNA"/>
</dbReference>
<dbReference type="Proteomes" id="UP001347796">
    <property type="component" value="Unassembled WGS sequence"/>
</dbReference>
<dbReference type="Gene3D" id="2.30.29.30">
    <property type="entry name" value="Pleckstrin-homology domain (PH domain)/Phosphotyrosine-binding domain (PTB)"/>
    <property type="match status" value="1"/>
</dbReference>
<organism evidence="2 3">
    <name type="scientific">Patella caerulea</name>
    <name type="common">Rayed Mediterranean limpet</name>
    <dbReference type="NCBI Taxonomy" id="87958"/>
    <lineage>
        <taxon>Eukaryota</taxon>
        <taxon>Metazoa</taxon>
        <taxon>Spiralia</taxon>
        <taxon>Lophotrochozoa</taxon>
        <taxon>Mollusca</taxon>
        <taxon>Gastropoda</taxon>
        <taxon>Patellogastropoda</taxon>
        <taxon>Patelloidea</taxon>
        <taxon>Patellidae</taxon>
        <taxon>Patella</taxon>
    </lineage>
</organism>
<evidence type="ECO:0000313" key="2">
    <source>
        <dbReference type="EMBL" id="KAK6191659.1"/>
    </source>
</evidence>